<gene>
    <name evidence="2" type="ORF">SDC9_187033</name>
</gene>
<organism evidence="2">
    <name type="scientific">bioreactor metagenome</name>
    <dbReference type="NCBI Taxonomy" id="1076179"/>
    <lineage>
        <taxon>unclassified sequences</taxon>
        <taxon>metagenomes</taxon>
        <taxon>ecological metagenomes</taxon>
    </lineage>
</organism>
<feature type="region of interest" description="Disordered" evidence="1">
    <location>
        <begin position="1"/>
        <end position="43"/>
    </location>
</feature>
<accession>A0A645HKG2</accession>
<name>A0A645HKG2_9ZZZZ</name>
<protein>
    <submittedName>
        <fullName evidence="2">Uncharacterized protein</fullName>
    </submittedName>
</protein>
<reference evidence="2" key="1">
    <citation type="submission" date="2019-08" db="EMBL/GenBank/DDBJ databases">
        <authorList>
            <person name="Kucharzyk K."/>
            <person name="Murdoch R.W."/>
            <person name="Higgins S."/>
            <person name="Loffler F."/>
        </authorList>
    </citation>
    <scope>NUCLEOTIDE SEQUENCE</scope>
</reference>
<evidence type="ECO:0000256" key="1">
    <source>
        <dbReference type="SAM" id="MobiDB-lite"/>
    </source>
</evidence>
<evidence type="ECO:0000313" key="2">
    <source>
        <dbReference type="EMBL" id="MPN39505.1"/>
    </source>
</evidence>
<sequence length="86" mass="9539">MRQCKAVHYAGKDSPNARFPTTAQENKSEAGNSNHHGWNFLPTGSNPAKQYRLDCDQMDDIWTQALVEVGHSFEFMPGCKQAPTAA</sequence>
<comment type="caution">
    <text evidence="2">The sequence shown here is derived from an EMBL/GenBank/DDBJ whole genome shotgun (WGS) entry which is preliminary data.</text>
</comment>
<dbReference type="AlphaFoldDB" id="A0A645HKG2"/>
<feature type="compositionally biased region" description="Polar residues" evidence="1">
    <location>
        <begin position="19"/>
        <end position="43"/>
    </location>
</feature>
<dbReference type="EMBL" id="VSSQ01095357">
    <property type="protein sequence ID" value="MPN39505.1"/>
    <property type="molecule type" value="Genomic_DNA"/>
</dbReference>
<proteinExistence type="predicted"/>